<dbReference type="InterPro" id="IPR011990">
    <property type="entry name" value="TPR-like_helical_dom_sf"/>
</dbReference>
<dbReference type="STRING" id="400727.A0A2T7PDG5"/>
<keyword evidence="3" id="KW-1133">Transmembrane helix</keyword>
<feature type="compositionally biased region" description="Polar residues" evidence="2">
    <location>
        <begin position="697"/>
        <end position="706"/>
    </location>
</feature>
<dbReference type="PANTHER" id="PTHR22767">
    <property type="entry name" value="N-TERMINAL ACETYLTRANSFERASE-RELATED"/>
    <property type="match status" value="1"/>
</dbReference>
<dbReference type="SUPFAM" id="SSF48452">
    <property type="entry name" value="TPR-like"/>
    <property type="match status" value="1"/>
</dbReference>
<reference evidence="4 5" key="1">
    <citation type="submission" date="2018-04" db="EMBL/GenBank/DDBJ databases">
        <title>The genome of golden apple snail Pomacea canaliculata provides insight into stress tolerance and invasive adaptation.</title>
        <authorList>
            <person name="Liu C."/>
            <person name="Liu B."/>
            <person name="Ren Y."/>
            <person name="Zhang Y."/>
            <person name="Wang H."/>
            <person name="Li S."/>
            <person name="Jiang F."/>
            <person name="Yin L."/>
            <person name="Zhang G."/>
            <person name="Qian W."/>
            <person name="Fan W."/>
        </authorList>
    </citation>
    <scope>NUCLEOTIDE SEQUENCE [LARGE SCALE GENOMIC DNA]</scope>
    <source>
        <strain evidence="4">SZHN2017</strain>
        <tissue evidence="4">Muscle</tissue>
    </source>
</reference>
<dbReference type="AlphaFoldDB" id="A0A2T7PDG5"/>
<sequence>MASRSHVDVNERRLRPIYDCLDNGNNRKAIQEADKVLKKQKDFQCAKVLKALALLRLGRQDESSVLLQEVHEQHPVDEPTLQAMSICYREVHKLEAIADMYENAYKARPDNEEVLSALFMAHVRLGNYKKQHQTAMALHKLRPQKNPYYFWAVMSNVMQAHSDSKLAKTMYLPLAERMTKKYIEEGKIDAEAAEVLLYLMVLELQEKWQEAVELLEGPLGERVVSELNQRATKLAELHCKLGNWEKANVLYRNLLKENPDHWKHWLKYLNTVFQLIDTGYAQPSCSKEGDGDRTDKVDCSLEEVMEFINQQTKQNKGGILLRGPYLAQMELVRILQERRSELLKLAGPPSELFQQYFELFGSKPCCAADLKMYFCLLTPEELQALIDKFTDSLELSDKSPTYASEPKHICRHITVLQLSRCAGVYARQSVEELLNVSKDLILRYRKGLEFGKDLLSTDLQPSDPYLLFAAYLLVDLWQRTGQERYLWQAVVQLELGVRRSPANFQFKLLLMRLYVEMDILYPIMWVALGIFWLPCAMFGTMLRFFSVNHKETTEYLLASYKYGSFGKIREFVDFREKLQRSFQYKSAATERLLLDLILETNSHTGTEQMLTYIEVDPSKERFVLSELSDNRDFSVMTCWDPPSQFRIRDQEMSFKEEIAWLHCRDLILRILVAAVMAGREATQSTRNGTAHGDSHQPDLTNGTNDAPNLAGMARVVRELLPRFVNHTDACSKEFADPRIYSLQGPFRTRLSAYLEGKHHILFARVVECFLIIYDLQDNGLSNPDNKDSEILKTPVTDILQTLVERSKCSLVKEEDGHASINVALFEHLVMSTESISYISTLMGVCSHLLKPLKAAWSKQTRKKKGQKAPEQPAVFDKFTALIEELQAAAKSLHHAATQFDPVFMALDLSALSLTESLTDTEEEKLCEKAVWSKVERSFQQSSHEICELLHNKLQYLHTCHI</sequence>
<comment type="similarity">
    <text evidence="1">Belongs to the MDM20/NAA25 family.</text>
</comment>
<evidence type="ECO:0008006" key="6">
    <source>
        <dbReference type="Google" id="ProtNLM"/>
    </source>
</evidence>
<protein>
    <recommendedName>
        <fullName evidence="6">N-terminal acetyltransferase B complex subunit NAA25 homolog</fullName>
    </recommendedName>
</protein>
<keyword evidence="5" id="KW-1185">Reference proteome</keyword>
<accession>A0A2T7PDG5</accession>
<evidence type="ECO:0000256" key="2">
    <source>
        <dbReference type="SAM" id="MobiDB-lite"/>
    </source>
</evidence>
<feature type="transmembrane region" description="Helical" evidence="3">
    <location>
        <begin position="519"/>
        <end position="542"/>
    </location>
</feature>
<dbReference type="InterPro" id="IPR019734">
    <property type="entry name" value="TPR_rpt"/>
</dbReference>
<name>A0A2T7PDG5_POMCA</name>
<evidence type="ECO:0000256" key="3">
    <source>
        <dbReference type="SAM" id="Phobius"/>
    </source>
</evidence>
<dbReference type="PANTHER" id="PTHR22767:SF3">
    <property type="entry name" value="N-ALPHA-ACETYLTRANSFERASE 25, NATB AUXILIARY SUBUNIT"/>
    <property type="match status" value="1"/>
</dbReference>
<evidence type="ECO:0000313" key="4">
    <source>
        <dbReference type="EMBL" id="PVD31460.1"/>
    </source>
</evidence>
<dbReference type="OrthoDB" id="1874341at2759"/>
<dbReference type="Proteomes" id="UP000245119">
    <property type="component" value="Linkage Group LG4"/>
</dbReference>
<dbReference type="Gene3D" id="1.25.40.1040">
    <property type="match status" value="1"/>
</dbReference>
<evidence type="ECO:0000256" key="1">
    <source>
        <dbReference type="ARBA" id="ARBA00006298"/>
    </source>
</evidence>
<comment type="caution">
    <text evidence="4">The sequence shown here is derived from an EMBL/GenBank/DDBJ whole genome shotgun (WGS) entry which is preliminary data.</text>
</comment>
<gene>
    <name evidence="4" type="ORF">C0Q70_06872</name>
</gene>
<organism evidence="4 5">
    <name type="scientific">Pomacea canaliculata</name>
    <name type="common">Golden apple snail</name>
    <dbReference type="NCBI Taxonomy" id="400727"/>
    <lineage>
        <taxon>Eukaryota</taxon>
        <taxon>Metazoa</taxon>
        <taxon>Spiralia</taxon>
        <taxon>Lophotrochozoa</taxon>
        <taxon>Mollusca</taxon>
        <taxon>Gastropoda</taxon>
        <taxon>Caenogastropoda</taxon>
        <taxon>Architaenioglossa</taxon>
        <taxon>Ampullarioidea</taxon>
        <taxon>Ampullariidae</taxon>
        <taxon>Pomacea</taxon>
    </lineage>
</organism>
<dbReference type="InterPro" id="IPR019183">
    <property type="entry name" value="NAA25_NatB_aux_su"/>
</dbReference>
<keyword evidence="3" id="KW-0812">Transmembrane</keyword>
<dbReference type="Pfam" id="PF13174">
    <property type="entry name" value="TPR_6"/>
    <property type="match status" value="1"/>
</dbReference>
<evidence type="ECO:0000313" key="5">
    <source>
        <dbReference type="Proteomes" id="UP000245119"/>
    </source>
</evidence>
<dbReference type="Pfam" id="PF09797">
    <property type="entry name" value="NatB_MDM20"/>
    <property type="match status" value="2"/>
</dbReference>
<proteinExistence type="inferred from homology"/>
<dbReference type="EMBL" id="PZQS01000004">
    <property type="protein sequence ID" value="PVD31460.1"/>
    <property type="molecule type" value="Genomic_DNA"/>
</dbReference>
<keyword evidence="3" id="KW-0472">Membrane</keyword>
<dbReference type="GO" id="GO:0031416">
    <property type="term" value="C:NatB complex"/>
    <property type="evidence" value="ECO:0007669"/>
    <property type="project" value="TreeGrafter"/>
</dbReference>
<feature type="region of interest" description="Disordered" evidence="2">
    <location>
        <begin position="682"/>
        <end position="706"/>
    </location>
</feature>